<dbReference type="EMBL" id="AEUT02000001">
    <property type="protein sequence ID" value="EGE53128.1"/>
    <property type="molecule type" value="Genomic_DNA"/>
</dbReference>
<dbReference type="Proteomes" id="UP000003732">
    <property type="component" value="Unassembled WGS sequence"/>
</dbReference>
<reference evidence="1 2" key="1">
    <citation type="submission" date="2011-02" db="EMBL/GenBank/DDBJ databases">
        <authorList>
            <person name="Stanhope M.J."/>
            <person name="Durkin A.S."/>
            <person name="Hostetler J."/>
            <person name="Kim M."/>
            <person name="Radune D."/>
            <person name="Singh I."/>
            <person name="Town C.D."/>
        </authorList>
    </citation>
    <scope>NUCLEOTIDE SEQUENCE [LARGE SCALE GENOMIC DNA]</scope>
    <source>
        <strain evidence="1 2">NCFD 2020</strain>
    </source>
</reference>
<accession>F1YZF2</accession>
<sequence length="183" mass="21081">MGKIEDIITSIKSSQKTNNYFASFTSSLVLIDICSALEYKNINKQSNERYKLWIENFLLNGTFFSADEYLDASNIWHLRCALLHEGSANPNTQKSYSKWANKKVDDIVPVSDLGSPKKIFSAKYDGETILFFDINYFVDGIIKAVENWKESSPKYNQESEKKIFSIAHSFCKDDGKMRIMRKQ</sequence>
<dbReference type="AlphaFoldDB" id="F1YZF2"/>
<dbReference type="RefSeq" id="WP_003102524.1">
    <property type="nucleotide sequence ID" value="NZ_AEUT02000001.1"/>
</dbReference>
<organism evidence="1 2">
    <name type="scientific">Streptococcus parauberis NCFD 2020</name>
    <dbReference type="NCBI Taxonomy" id="873447"/>
    <lineage>
        <taxon>Bacteria</taxon>
        <taxon>Bacillati</taxon>
        <taxon>Bacillota</taxon>
        <taxon>Bacilli</taxon>
        <taxon>Lactobacillales</taxon>
        <taxon>Streptococcaceae</taxon>
        <taxon>Streptococcus</taxon>
    </lineage>
</organism>
<proteinExistence type="predicted"/>
<gene>
    <name evidence="1" type="ORF">SPB_1680</name>
</gene>
<evidence type="ECO:0000313" key="1">
    <source>
        <dbReference type="EMBL" id="EGE53128.1"/>
    </source>
</evidence>
<protein>
    <submittedName>
        <fullName evidence="1">Conserved domain protein</fullName>
    </submittedName>
</protein>
<name>F1YZF2_9STRE</name>
<dbReference type="GeneID" id="61421295"/>
<evidence type="ECO:0000313" key="2">
    <source>
        <dbReference type="Proteomes" id="UP000003732"/>
    </source>
</evidence>
<comment type="caution">
    <text evidence="1">The sequence shown here is derived from an EMBL/GenBank/DDBJ whole genome shotgun (WGS) entry which is preliminary data.</text>
</comment>
<dbReference type="HOGENOM" id="CLU_1474398_0_0_9"/>